<dbReference type="InterPro" id="IPR009081">
    <property type="entry name" value="PP-bd_ACP"/>
</dbReference>
<dbReference type="SMART" id="SM01294">
    <property type="entry name" value="PKS_PP_betabranch"/>
    <property type="match status" value="1"/>
</dbReference>
<dbReference type="Pfam" id="PF16197">
    <property type="entry name" value="KAsynt_C_assoc"/>
    <property type="match status" value="1"/>
</dbReference>
<dbReference type="InterPro" id="IPR014043">
    <property type="entry name" value="Acyl_transferase_dom"/>
</dbReference>
<dbReference type="InterPro" id="IPR014030">
    <property type="entry name" value="Ketoacyl_synth_N"/>
</dbReference>
<dbReference type="InterPro" id="IPR016035">
    <property type="entry name" value="Acyl_Trfase/lysoPLipase"/>
</dbReference>
<dbReference type="Pfam" id="PF08659">
    <property type="entry name" value="KR"/>
    <property type="match status" value="1"/>
</dbReference>
<organism evidence="7 8">
    <name type="scientific">Arachnia rubra</name>
    <dbReference type="NCBI Taxonomy" id="1547448"/>
    <lineage>
        <taxon>Bacteria</taxon>
        <taxon>Bacillati</taxon>
        <taxon>Actinomycetota</taxon>
        <taxon>Actinomycetes</taxon>
        <taxon>Propionibacteriales</taxon>
        <taxon>Propionibacteriaceae</taxon>
        <taxon>Arachnia</taxon>
    </lineage>
</organism>
<dbReference type="SUPFAM" id="SSF51735">
    <property type="entry name" value="NAD(P)-binding Rossmann-fold domains"/>
    <property type="match status" value="2"/>
</dbReference>
<dbReference type="SUPFAM" id="SSF53901">
    <property type="entry name" value="Thiolase-like"/>
    <property type="match status" value="1"/>
</dbReference>
<dbReference type="PROSITE" id="PS00012">
    <property type="entry name" value="PHOSPHOPANTETHEINE"/>
    <property type="match status" value="1"/>
</dbReference>
<dbReference type="EMBL" id="CP072384">
    <property type="protein sequence ID" value="QUC08274.1"/>
    <property type="molecule type" value="Genomic_DNA"/>
</dbReference>
<dbReference type="Gene3D" id="3.40.50.720">
    <property type="entry name" value="NAD(P)-binding Rossmann-like Domain"/>
    <property type="match status" value="1"/>
</dbReference>
<dbReference type="InterPro" id="IPR016039">
    <property type="entry name" value="Thiolase-like"/>
</dbReference>
<dbReference type="SUPFAM" id="SSF52151">
    <property type="entry name" value="FabD/lysophospholipase-like"/>
    <property type="match status" value="1"/>
</dbReference>
<dbReference type="Gene3D" id="1.10.1200.10">
    <property type="entry name" value="ACP-like"/>
    <property type="match status" value="1"/>
</dbReference>
<dbReference type="SMART" id="SM00822">
    <property type="entry name" value="PKS_KR"/>
    <property type="match status" value="1"/>
</dbReference>
<dbReference type="InterPro" id="IPR036736">
    <property type="entry name" value="ACP-like_sf"/>
</dbReference>
<accession>A0ABX7Y4Z4</accession>
<evidence type="ECO:0000256" key="4">
    <source>
        <dbReference type="ARBA" id="ARBA00023315"/>
    </source>
</evidence>
<keyword evidence="3" id="KW-0808">Transferase</keyword>
<dbReference type="SUPFAM" id="SSF55048">
    <property type="entry name" value="Probable ACP-binding domain of malonyl-CoA ACP transacylase"/>
    <property type="match status" value="1"/>
</dbReference>
<dbReference type="InterPro" id="IPR057326">
    <property type="entry name" value="KR_dom"/>
</dbReference>
<dbReference type="Pfam" id="PF00698">
    <property type="entry name" value="Acyl_transf_1"/>
    <property type="match status" value="1"/>
</dbReference>
<dbReference type="InterPro" id="IPR020841">
    <property type="entry name" value="PKS_Beta-ketoAc_synthase_dom"/>
</dbReference>
<dbReference type="InterPro" id="IPR006162">
    <property type="entry name" value="Ppantetheine_attach_site"/>
</dbReference>
<sequence length="1554" mass="165439">MTDRHATDTETKLRAYLERAMGDLKATRAALADRERRDSEPVAIISMACRLPEGLDTPEAFWEALVDGRDLMGSMPSDRGWSPSALFDPSGERPFSTYTTAGSFLQDVAGFDAEFFGISPREAAAMDPQQRLLLEVTWEAIERARIAPSALRGSDTGIFLGATTFDYGRMIHDFPADAEGNLMLGRSGAVAAGRISYLMDWHGPAVTLDTMCSSSLVALHEACTALRSGDCEMAVVAGTAVLSTPEGYTEFSRQRGLARDGRCKAFSDDADGTGWAEAVGVVVAERLSDALSKGHPVLAVVRGSAVNQDGASNGLTAPSGPAQERLIRKALKAARLDAARIDMIEAHGTGTLLGDPIEAQALLSTYGSQRAAGKPAWLGSSKSNLGHAASAAGVIGVIKVVMAMRHRLMPRTIHVSQPTTKVDWSAGGVELLTENRSWLTDGAPRRAAVSAFGASGTNAHVILEEADAPAKEFTDRPKEVLGHILSLSGRSEPALRTQAERLAALVRSGAACADVAASLSASRARMTNNASVTGQDTDGVLEALDALAQGLPSRNVNLGRTLRPRPRIAFVFPGQGSQWMGMARGLLASSPAFEREMQRCDRVVRAAVGWSVLDLISSDDDAWLHHVDRVQISLFTVMVSLAGLWGAVGVHPDVVVGHSQGEIAAAVVAGAITLDEGVRIVQERCVAISQLMPGGGMLAIAAPADELRDRLGEPRWEGLYLAVDNGPSSCVVAGDFGKLQSFIVDLDQAGIWSRAVQVDYASHTPAMRSLSDRLAAALEWVSPTSCEIAFHSCVTAARQEGSSLDASYWVSNLCEPVRFGETVARLMDDGPVVFVEVSPHPVLCEALEGIIGDRVGEAVPSLHRGEGDADDFLRSVGRLTCTGLEVDWSALTGPAKLVDLPTYAFQHQHYWLMPDHSVRRSGAPAQELRYGVTWRPTCVVDSAEGDWIIVTDARRVDRAETVRDALGRRGVQARILRVEADEVQDPEALRARLKSCSLVASGVITVTTWAPVESPGRVLWSLVCLLRAIDILPNARLWAITSGVHPEAGAAAEQVALAHAVWGLGRVAALEAPSRWGGLVDVTADASSEDLAGLAEVLGSFEDQVALTRRGLVARRIESRAGEHRGRFWDLSGTALIVGGTGAIGRQVARWLSQQGVSRIVTLSRRGPDAPAAADLIAELAELGTVVECVSGDAGDVNLLTHVLEAERAAGHPITSAWHLAGGGTLDCLDDVTPEAFEVTLHAKVAGAQALHASLTDPTVPLVLFSSISAAWGSAEHGAYSAANAWLDGLAAARQAQGLPSISLGWGIWDPRHGGGMADNLAEELLSGRGVPFMDPTTALEALRDVLSDGEPHEILARVEWERFVPVFSAQRSCPLLEDFAEGTDDAALAGSTNDVRDQLSRLPRDQALPRLRRVLGEQVAAVLKLTSTELDPQRPFRELGFDSLTAVELRKRLQEVLGVRLPVTLVFDHPTPARLVEELLTLTVPDLDDAGSGAANPEVQRILTLLSAYSPETIRALDVYNTVTRLLAATPEPATDIDDLDAAALIQHAFASA</sequence>
<dbReference type="Gene3D" id="3.30.70.3290">
    <property type="match status" value="1"/>
</dbReference>
<dbReference type="Proteomes" id="UP000678513">
    <property type="component" value="Chromosome"/>
</dbReference>
<evidence type="ECO:0000256" key="2">
    <source>
        <dbReference type="ARBA" id="ARBA00022553"/>
    </source>
</evidence>
<evidence type="ECO:0000259" key="6">
    <source>
        <dbReference type="PROSITE" id="PS52004"/>
    </source>
</evidence>
<gene>
    <name evidence="7" type="ORF">J5A65_00510</name>
</gene>
<evidence type="ECO:0000313" key="8">
    <source>
        <dbReference type="Proteomes" id="UP000678513"/>
    </source>
</evidence>
<dbReference type="PANTHER" id="PTHR43775:SF51">
    <property type="entry name" value="INACTIVE PHENOLPHTHIOCEROL SYNTHESIS POLYKETIDE SYNTHASE TYPE I PKS1-RELATED"/>
    <property type="match status" value="1"/>
</dbReference>
<dbReference type="InterPro" id="IPR016036">
    <property type="entry name" value="Malonyl_transacylase_ACP-bd"/>
</dbReference>
<dbReference type="SMART" id="SM00825">
    <property type="entry name" value="PKS_KS"/>
    <property type="match status" value="1"/>
</dbReference>
<feature type="domain" description="Ketosynthase family 3 (KS3)" evidence="6">
    <location>
        <begin position="39"/>
        <end position="465"/>
    </location>
</feature>
<evidence type="ECO:0000256" key="1">
    <source>
        <dbReference type="ARBA" id="ARBA00022450"/>
    </source>
</evidence>
<protein>
    <submittedName>
        <fullName evidence="7">SDR family NAD(P)-dependent oxidoreductase</fullName>
    </submittedName>
</protein>
<dbReference type="InterPro" id="IPR014031">
    <property type="entry name" value="Ketoacyl_synth_C"/>
</dbReference>
<keyword evidence="2" id="KW-0597">Phosphoprotein</keyword>
<keyword evidence="8" id="KW-1185">Reference proteome</keyword>
<dbReference type="Pfam" id="PF00109">
    <property type="entry name" value="ketoacyl-synt"/>
    <property type="match status" value="1"/>
</dbReference>
<reference evidence="7 8" key="1">
    <citation type="submission" date="2021-03" db="EMBL/GenBank/DDBJ databases">
        <title>Human Oral Microbial Genomes.</title>
        <authorList>
            <person name="Johnston C.D."/>
            <person name="Chen T."/>
            <person name="Dewhirst F.E."/>
        </authorList>
    </citation>
    <scope>NUCLEOTIDE SEQUENCE [LARGE SCALE GENOMIC DNA]</scope>
    <source>
        <strain evidence="7 8">DSMZ 100122</strain>
    </source>
</reference>
<dbReference type="SMART" id="SM00827">
    <property type="entry name" value="PKS_AT"/>
    <property type="match status" value="1"/>
</dbReference>
<dbReference type="Gene3D" id="3.40.366.10">
    <property type="entry name" value="Malonyl-Coenzyme A Acyl Carrier Protein, domain 2"/>
    <property type="match status" value="1"/>
</dbReference>
<evidence type="ECO:0000256" key="3">
    <source>
        <dbReference type="ARBA" id="ARBA00022679"/>
    </source>
</evidence>
<dbReference type="CDD" id="cd00833">
    <property type="entry name" value="PKS"/>
    <property type="match status" value="1"/>
</dbReference>
<keyword evidence="4" id="KW-0012">Acyltransferase</keyword>
<dbReference type="PROSITE" id="PS50075">
    <property type="entry name" value="CARRIER"/>
    <property type="match status" value="1"/>
</dbReference>
<dbReference type="SMART" id="SM00823">
    <property type="entry name" value="PKS_PP"/>
    <property type="match status" value="1"/>
</dbReference>
<dbReference type="InterPro" id="IPR001227">
    <property type="entry name" value="Ac_transferase_dom_sf"/>
</dbReference>
<dbReference type="InterPro" id="IPR050091">
    <property type="entry name" value="PKS_NRPS_Biosynth_Enz"/>
</dbReference>
<dbReference type="InterPro" id="IPR013968">
    <property type="entry name" value="PKS_KR"/>
</dbReference>
<dbReference type="InterPro" id="IPR020806">
    <property type="entry name" value="PKS_PP-bd"/>
</dbReference>
<dbReference type="PROSITE" id="PS52004">
    <property type="entry name" value="KS3_2"/>
    <property type="match status" value="1"/>
</dbReference>
<dbReference type="InterPro" id="IPR036291">
    <property type="entry name" value="NAD(P)-bd_dom_sf"/>
</dbReference>
<dbReference type="Pfam" id="PF02801">
    <property type="entry name" value="Ketoacyl-synt_C"/>
    <property type="match status" value="1"/>
</dbReference>
<dbReference type="SUPFAM" id="SSF47336">
    <property type="entry name" value="ACP-like"/>
    <property type="match status" value="1"/>
</dbReference>
<evidence type="ECO:0000313" key="7">
    <source>
        <dbReference type="EMBL" id="QUC08274.1"/>
    </source>
</evidence>
<keyword evidence="1" id="KW-0596">Phosphopantetheine</keyword>
<dbReference type="CDD" id="cd08952">
    <property type="entry name" value="KR_1_SDR_x"/>
    <property type="match status" value="1"/>
</dbReference>
<dbReference type="RefSeq" id="WP_212323944.1">
    <property type="nucleotide sequence ID" value="NZ_AP024463.1"/>
</dbReference>
<evidence type="ECO:0000259" key="5">
    <source>
        <dbReference type="PROSITE" id="PS50075"/>
    </source>
</evidence>
<proteinExistence type="predicted"/>
<dbReference type="InterPro" id="IPR032821">
    <property type="entry name" value="PKS_assoc"/>
</dbReference>
<dbReference type="PANTHER" id="PTHR43775">
    <property type="entry name" value="FATTY ACID SYNTHASE"/>
    <property type="match status" value="1"/>
</dbReference>
<feature type="domain" description="Carrier" evidence="5">
    <location>
        <begin position="1407"/>
        <end position="1484"/>
    </location>
</feature>
<dbReference type="Gene3D" id="3.40.47.10">
    <property type="match status" value="1"/>
</dbReference>
<dbReference type="Pfam" id="PF00550">
    <property type="entry name" value="PP-binding"/>
    <property type="match status" value="1"/>
</dbReference>
<name>A0ABX7Y4Z4_9ACTN</name>